<dbReference type="Gene3D" id="3.30.200.20">
    <property type="entry name" value="Phosphorylase Kinase, domain 1"/>
    <property type="match status" value="1"/>
</dbReference>
<organism evidence="15 16">
    <name type="scientific">Ceratodon purpureus</name>
    <name type="common">Fire moss</name>
    <name type="synonym">Dicranum purpureum</name>
    <dbReference type="NCBI Taxonomy" id="3225"/>
    <lineage>
        <taxon>Eukaryota</taxon>
        <taxon>Viridiplantae</taxon>
        <taxon>Streptophyta</taxon>
        <taxon>Embryophyta</taxon>
        <taxon>Bryophyta</taxon>
        <taxon>Bryophytina</taxon>
        <taxon>Bryopsida</taxon>
        <taxon>Dicranidae</taxon>
        <taxon>Pseudoditrichales</taxon>
        <taxon>Ditrichaceae</taxon>
        <taxon>Ceratodon</taxon>
    </lineage>
</organism>
<dbReference type="InterPro" id="IPR011992">
    <property type="entry name" value="EF-hand-dom_pair"/>
</dbReference>
<evidence type="ECO:0000313" key="15">
    <source>
        <dbReference type="EMBL" id="KAG0565198.1"/>
    </source>
</evidence>
<gene>
    <name evidence="15" type="ORF">KC19_8G172400</name>
</gene>
<dbReference type="InterPro" id="IPR011009">
    <property type="entry name" value="Kinase-like_dom_sf"/>
</dbReference>
<dbReference type="GO" id="GO:0005509">
    <property type="term" value="F:calcium ion binding"/>
    <property type="evidence" value="ECO:0007669"/>
    <property type="project" value="InterPro"/>
</dbReference>
<dbReference type="GO" id="GO:0005524">
    <property type="term" value="F:ATP binding"/>
    <property type="evidence" value="ECO:0007669"/>
    <property type="project" value="UniProtKB-UniRule"/>
</dbReference>
<dbReference type="SUPFAM" id="SSF56112">
    <property type="entry name" value="Protein kinase-like (PK-like)"/>
    <property type="match status" value="1"/>
</dbReference>
<evidence type="ECO:0000256" key="8">
    <source>
        <dbReference type="ARBA" id="ARBA00022840"/>
    </source>
</evidence>
<evidence type="ECO:0000256" key="2">
    <source>
        <dbReference type="ARBA" id="ARBA00012434"/>
    </source>
</evidence>
<evidence type="ECO:0000256" key="9">
    <source>
        <dbReference type="ARBA" id="ARBA00022860"/>
    </source>
</evidence>
<keyword evidence="6" id="KW-0418">Kinase</keyword>
<keyword evidence="7" id="KW-0106">Calcium</keyword>
<dbReference type="EC" id="2.7.11.17" evidence="2"/>
<dbReference type="GO" id="GO:0004683">
    <property type="term" value="F:calcium/calmodulin-dependent protein kinase activity"/>
    <property type="evidence" value="ECO:0007669"/>
    <property type="project" value="UniProtKB-EC"/>
</dbReference>
<dbReference type="PANTHER" id="PTHR24349">
    <property type="entry name" value="SERINE/THREONINE-PROTEIN KINASE"/>
    <property type="match status" value="1"/>
</dbReference>
<dbReference type="Pfam" id="PF00069">
    <property type="entry name" value="Pkinase"/>
    <property type="match status" value="1"/>
</dbReference>
<dbReference type="InterPro" id="IPR017441">
    <property type="entry name" value="Protein_kinase_ATP_BS"/>
</dbReference>
<feature type="binding site" evidence="12">
    <location>
        <position position="43"/>
    </location>
    <ligand>
        <name>ATP</name>
        <dbReference type="ChEBI" id="CHEBI:30616"/>
    </ligand>
</feature>
<protein>
    <recommendedName>
        <fullName evidence="2">calcium/calmodulin-dependent protein kinase</fullName>
        <ecNumber evidence="2">2.7.11.17</ecNumber>
    </recommendedName>
</protein>
<dbReference type="InterPro" id="IPR050205">
    <property type="entry name" value="CDPK_Ser/Thr_kinases"/>
</dbReference>
<dbReference type="PRINTS" id="PR00450">
    <property type="entry name" value="RECOVERIN"/>
</dbReference>
<evidence type="ECO:0000256" key="11">
    <source>
        <dbReference type="ARBA" id="ARBA00047430"/>
    </source>
</evidence>
<dbReference type="PROSITE" id="PS50222">
    <property type="entry name" value="EF_HAND_2"/>
    <property type="match status" value="2"/>
</dbReference>
<dbReference type="InterPro" id="IPR000719">
    <property type="entry name" value="Prot_kinase_dom"/>
</dbReference>
<evidence type="ECO:0000256" key="1">
    <source>
        <dbReference type="ARBA" id="ARBA00005354"/>
    </source>
</evidence>
<evidence type="ECO:0000256" key="3">
    <source>
        <dbReference type="ARBA" id="ARBA00022527"/>
    </source>
</evidence>
<sequence>MSGYQGRRLLVDDYHVGPVLGTGGFSIVRVAVRKQDHLQVAIKTLKKFGYGGSRQAGGAHVPQRMSQAEALVKNEILVMMRIVDRVSPHPNVIHLVDVYEDADAVHLVLELCKGKELFDRIVAQERYSERDAAAVVRQIASGLSMLHQAHIVHRDLKPENCLFVDPHPQSALKIMDFGLSYIHGVTNAVVGIFGSIDYMAPEQLNLSAVSPANDMWSLGVILYILLCGYPPFRAKTSRDKQIRILTGAYSMEEVSWRGISLEAKELIRRLLSVDPFARPTARELLSHPWVSGDIATRELIHEDVFMRLQSFNARRKFRATAYASIVRTKFQLRTKYLKELLGDRILTEAELEALRINFMRISSNGRTATLEEFQRVLHAINLDVLMPLAPRIFELFDYNHDGWIDLREVICGFSLLRTSRADETLQFCFKMYDNDDSGFISKDELVQVLGALPDDYLPADLSQVKMDELFEHIDADSDGRISYQEFREALSLQDAILTHFKPEGQ</sequence>
<name>A0A8T0H4X3_CERPU</name>
<dbReference type="SMART" id="SM00054">
    <property type="entry name" value="EFh"/>
    <property type="match status" value="3"/>
</dbReference>
<keyword evidence="5 12" id="KW-0547">Nucleotide-binding</keyword>
<evidence type="ECO:0000256" key="5">
    <source>
        <dbReference type="ARBA" id="ARBA00022741"/>
    </source>
</evidence>
<dbReference type="GO" id="GO:0005516">
    <property type="term" value="F:calmodulin binding"/>
    <property type="evidence" value="ECO:0007669"/>
    <property type="project" value="UniProtKB-KW"/>
</dbReference>
<evidence type="ECO:0000256" key="12">
    <source>
        <dbReference type="PROSITE-ProRule" id="PRU10141"/>
    </source>
</evidence>
<keyword evidence="16" id="KW-1185">Reference proteome</keyword>
<evidence type="ECO:0000313" key="16">
    <source>
        <dbReference type="Proteomes" id="UP000822688"/>
    </source>
</evidence>
<comment type="catalytic activity">
    <reaction evidence="11">
        <text>L-seryl-[protein] + ATP = O-phospho-L-seryl-[protein] + ADP + H(+)</text>
        <dbReference type="Rhea" id="RHEA:17989"/>
        <dbReference type="Rhea" id="RHEA-COMP:9863"/>
        <dbReference type="Rhea" id="RHEA-COMP:11604"/>
        <dbReference type="ChEBI" id="CHEBI:15378"/>
        <dbReference type="ChEBI" id="CHEBI:29999"/>
        <dbReference type="ChEBI" id="CHEBI:30616"/>
        <dbReference type="ChEBI" id="CHEBI:83421"/>
        <dbReference type="ChEBI" id="CHEBI:456216"/>
        <dbReference type="EC" id="2.7.11.17"/>
    </reaction>
</comment>
<comment type="catalytic activity">
    <reaction evidence="10">
        <text>L-threonyl-[protein] + ATP = O-phospho-L-threonyl-[protein] + ADP + H(+)</text>
        <dbReference type="Rhea" id="RHEA:46608"/>
        <dbReference type="Rhea" id="RHEA-COMP:11060"/>
        <dbReference type="Rhea" id="RHEA-COMP:11605"/>
        <dbReference type="ChEBI" id="CHEBI:15378"/>
        <dbReference type="ChEBI" id="CHEBI:30013"/>
        <dbReference type="ChEBI" id="CHEBI:30616"/>
        <dbReference type="ChEBI" id="CHEBI:61977"/>
        <dbReference type="ChEBI" id="CHEBI:456216"/>
        <dbReference type="EC" id="2.7.11.17"/>
    </reaction>
</comment>
<dbReference type="AlphaFoldDB" id="A0A8T0H4X3"/>
<dbReference type="InterPro" id="IPR018247">
    <property type="entry name" value="EF_Hand_1_Ca_BS"/>
</dbReference>
<reference evidence="15" key="1">
    <citation type="submission" date="2020-06" db="EMBL/GenBank/DDBJ databases">
        <title>WGS assembly of Ceratodon purpureus strain R40.</title>
        <authorList>
            <person name="Carey S.B."/>
            <person name="Jenkins J."/>
            <person name="Shu S."/>
            <person name="Lovell J.T."/>
            <person name="Sreedasyam A."/>
            <person name="Maumus F."/>
            <person name="Tiley G.P."/>
            <person name="Fernandez-Pozo N."/>
            <person name="Barry K."/>
            <person name="Chen C."/>
            <person name="Wang M."/>
            <person name="Lipzen A."/>
            <person name="Daum C."/>
            <person name="Saski C.A."/>
            <person name="Payton A.C."/>
            <person name="Mcbreen J.C."/>
            <person name="Conrad R.E."/>
            <person name="Kollar L.M."/>
            <person name="Olsson S."/>
            <person name="Huttunen S."/>
            <person name="Landis J.B."/>
            <person name="Wickett N.J."/>
            <person name="Johnson M.G."/>
            <person name="Rensing S.A."/>
            <person name="Grimwood J."/>
            <person name="Schmutz J."/>
            <person name="Mcdaniel S.F."/>
        </authorList>
    </citation>
    <scope>NUCLEOTIDE SEQUENCE</scope>
    <source>
        <strain evidence="15">R40</strain>
    </source>
</reference>
<evidence type="ECO:0000259" key="13">
    <source>
        <dbReference type="PROSITE" id="PS50011"/>
    </source>
</evidence>
<proteinExistence type="inferred from homology"/>
<accession>A0A8T0H4X3</accession>
<evidence type="ECO:0000259" key="14">
    <source>
        <dbReference type="PROSITE" id="PS50222"/>
    </source>
</evidence>
<keyword evidence="3" id="KW-0723">Serine/threonine-protein kinase</keyword>
<dbReference type="PROSITE" id="PS00107">
    <property type="entry name" value="PROTEIN_KINASE_ATP"/>
    <property type="match status" value="1"/>
</dbReference>
<evidence type="ECO:0000256" key="4">
    <source>
        <dbReference type="ARBA" id="ARBA00022679"/>
    </source>
</evidence>
<dbReference type="InterPro" id="IPR002048">
    <property type="entry name" value="EF_hand_dom"/>
</dbReference>
<dbReference type="PROSITE" id="PS00108">
    <property type="entry name" value="PROTEIN_KINASE_ST"/>
    <property type="match status" value="1"/>
</dbReference>
<dbReference type="Proteomes" id="UP000822688">
    <property type="component" value="Chromosome 8"/>
</dbReference>
<dbReference type="EMBL" id="CM026429">
    <property type="protein sequence ID" value="KAG0565198.1"/>
    <property type="molecule type" value="Genomic_DNA"/>
</dbReference>
<dbReference type="InterPro" id="IPR008271">
    <property type="entry name" value="Ser/Thr_kinase_AS"/>
</dbReference>
<dbReference type="SMART" id="SM00220">
    <property type="entry name" value="S_TKc"/>
    <property type="match status" value="1"/>
</dbReference>
<dbReference type="Pfam" id="PF13499">
    <property type="entry name" value="EF-hand_7"/>
    <property type="match status" value="1"/>
</dbReference>
<evidence type="ECO:0000256" key="10">
    <source>
        <dbReference type="ARBA" id="ARBA00047307"/>
    </source>
</evidence>
<keyword evidence="8 12" id="KW-0067">ATP-binding</keyword>
<dbReference type="PROSITE" id="PS50011">
    <property type="entry name" value="PROTEIN_KINASE_DOM"/>
    <property type="match status" value="1"/>
</dbReference>
<feature type="domain" description="EF-hand" evidence="14">
    <location>
        <begin position="461"/>
        <end position="496"/>
    </location>
</feature>
<dbReference type="FunFam" id="1.10.510.10:FF:000610">
    <property type="entry name" value="Calcium and calcium/calmodulin-dependent serine/threonine-protein kinase"/>
    <property type="match status" value="1"/>
</dbReference>
<comment type="caution">
    <text evidence="15">The sequence shown here is derived from an EMBL/GenBank/DDBJ whole genome shotgun (WGS) entry which is preliminary data.</text>
</comment>
<keyword evidence="9" id="KW-0112">Calmodulin-binding</keyword>
<feature type="domain" description="Protein kinase" evidence="13">
    <location>
        <begin position="14"/>
        <end position="290"/>
    </location>
</feature>
<evidence type="ECO:0000256" key="6">
    <source>
        <dbReference type="ARBA" id="ARBA00022777"/>
    </source>
</evidence>
<comment type="similarity">
    <text evidence="1">Belongs to the protein kinase superfamily. CAMK Ser/Thr protein kinase family. CaMK subfamily.</text>
</comment>
<dbReference type="Gene3D" id="1.10.510.10">
    <property type="entry name" value="Transferase(Phosphotransferase) domain 1"/>
    <property type="match status" value="1"/>
</dbReference>
<keyword evidence="4" id="KW-0808">Transferase</keyword>
<dbReference type="CDD" id="cd00051">
    <property type="entry name" value="EFh"/>
    <property type="match status" value="1"/>
</dbReference>
<dbReference type="SUPFAM" id="SSF47473">
    <property type="entry name" value="EF-hand"/>
    <property type="match status" value="1"/>
</dbReference>
<dbReference type="PROSITE" id="PS00018">
    <property type="entry name" value="EF_HAND_1"/>
    <property type="match status" value="3"/>
</dbReference>
<feature type="domain" description="EF-hand" evidence="14">
    <location>
        <begin position="420"/>
        <end position="455"/>
    </location>
</feature>
<dbReference type="Gene3D" id="1.10.238.10">
    <property type="entry name" value="EF-hand"/>
    <property type="match status" value="1"/>
</dbReference>
<dbReference type="CDD" id="cd05117">
    <property type="entry name" value="STKc_CAMK"/>
    <property type="match status" value="1"/>
</dbReference>
<evidence type="ECO:0000256" key="7">
    <source>
        <dbReference type="ARBA" id="ARBA00022837"/>
    </source>
</evidence>